<feature type="region of interest" description="Disordered" evidence="1">
    <location>
        <begin position="1"/>
        <end position="31"/>
    </location>
</feature>
<dbReference type="AlphaFoldDB" id="A0A061S3K1"/>
<evidence type="ECO:0000313" key="2">
    <source>
        <dbReference type="EMBL" id="JAC78823.1"/>
    </source>
</evidence>
<reference evidence="2" key="1">
    <citation type="submission" date="2014-05" db="EMBL/GenBank/DDBJ databases">
        <title>The transcriptome of the halophilic microalga Tetraselmis sp. GSL018 isolated from the Great Salt Lake, Utah.</title>
        <authorList>
            <person name="Jinkerson R.E."/>
            <person name="D'Adamo S."/>
            <person name="Posewitz M.C."/>
        </authorList>
    </citation>
    <scope>NUCLEOTIDE SEQUENCE</scope>
    <source>
        <strain evidence="2">GSL018</strain>
    </source>
</reference>
<dbReference type="EMBL" id="GBEZ01006586">
    <property type="protein sequence ID" value="JAC78823.1"/>
    <property type="molecule type" value="Transcribed_RNA"/>
</dbReference>
<feature type="non-terminal residue" evidence="2">
    <location>
        <position position="1"/>
    </location>
</feature>
<name>A0A061S3K1_9CHLO</name>
<protein>
    <submittedName>
        <fullName evidence="2">Uncharacterized protein</fullName>
    </submittedName>
</protein>
<gene>
    <name evidence="2" type="ORF">TSPGSL018_14232</name>
</gene>
<accession>A0A061S3K1</accession>
<proteinExistence type="predicted"/>
<evidence type="ECO:0000256" key="1">
    <source>
        <dbReference type="SAM" id="MobiDB-lite"/>
    </source>
</evidence>
<organism evidence="2">
    <name type="scientific">Tetraselmis sp. GSL018</name>
    <dbReference type="NCBI Taxonomy" id="582737"/>
    <lineage>
        <taxon>Eukaryota</taxon>
        <taxon>Viridiplantae</taxon>
        <taxon>Chlorophyta</taxon>
        <taxon>core chlorophytes</taxon>
        <taxon>Chlorodendrophyceae</taxon>
        <taxon>Chlorodendrales</taxon>
        <taxon>Chlorodendraceae</taxon>
        <taxon>Tetraselmis</taxon>
    </lineage>
</organism>
<sequence>EACEVRVQQHDEAGCPPDDEDRRPGGRGLQA</sequence>